<reference evidence="1 2" key="1">
    <citation type="submission" date="2016-10" db="EMBL/GenBank/DDBJ databases">
        <authorList>
            <person name="de Groot N.N."/>
        </authorList>
    </citation>
    <scope>NUCLEOTIDE SEQUENCE [LARGE SCALE GENOMIC DNA]</scope>
    <source>
        <strain evidence="1 2">CGMCC 4.6533</strain>
    </source>
</reference>
<evidence type="ECO:0000313" key="1">
    <source>
        <dbReference type="EMBL" id="SDM26427.1"/>
    </source>
</evidence>
<organism evidence="1 2">
    <name type="scientific">Nonomuraea jiangxiensis</name>
    <dbReference type="NCBI Taxonomy" id="633440"/>
    <lineage>
        <taxon>Bacteria</taxon>
        <taxon>Bacillati</taxon>
        <taxon>Actinomycetota</taxon>
        <taxon>Actinomycetes</taxon>
        <taxon>Streptosporangiales</taxon>
        <taxon>Streptosporangiaceae</taxon>
        <taxon>Nonomuraea</taxon>
    </lineage>
</organism>
<dbReference type="AlphaFoldDB" id="A0A1G9RTW1"/>
<gene>
    <name evidence="1" type="ORF">SAMN05421869_13948</name>
</gene>
<dbReference type="RefSeq" id="WP_143044228.1">
    <property type="nucleotide sequence ID" value="NZ_FNDJ01000039.1"/>
</dbReference>
<protein>
    <submittedName>
        <fullName evidence="1">Putative abortive phage resistance protein AbiGi, antitoxin</fullName>
    </submittedName>
</protein>
<dbReference type="Proteomes" id="UP000199202">
    <property type="component" value="Unassembled WGS sequence"/>
</dbReference>
<keyword evidence="2" id="KW-1185">Reference proteome</keyword>
<evidence type="ECO:0000313" key="2">
    <source>
        <dbReference type="Proteomes" id="UP000199202"/>
    </source>
</evidence>
<dbReference type="EMBL" id="FNDJ01000039">
    <property type="protein sequence ID" value="SDM26427.1"/>
    <property type="molecule type" value="Genomic_DNA"/>
</dbReference>
<dbReference type="OrthoDB" id="5494330at2"/>
<name>A0A1G9RTW1_9ACTN</name>
<sequence>MSYPPAHQPVAVENLLHRRSDLSTFLVHLTRDRAGGVSARESLLAILRDQQVQAVNSFGPAAPLLKGTRFEDSQRAVCFTETPLEHTWMMCQPIAGRSVRLSSFGLAFTKEWARRRGVNPIWYIDITPGHDWLTVPIDRLVQEALGEPALPFTQPNGDLPDILRLTPFMEQMGTGTRSSDGANYRKDFSWEREWRHQGDLVFSLNDVMTIFAPESDHASFARDLHARQPAQERIPPLLDPNWSLERMVIALTQTDG</sequence>
<proteinExistence type="predicted"/>
<accession>A0A1G9RTW1</accession>